<keyword evidence="4" id="KW-0393">Immunoglobulin domain</keyword>
<evidence type="ECO:0000256" key="3">
    <source>
        <dbReference type="ARBA" id="ARBA00023157"/>
    </source>
</evidence>
<keyword evidence="3" id="KW-1015">Disulfide bond</keyword>
<dbReference type="AlphaFoldDB" id="A0A9W9YUN6"/>
<keyword evidence="1" id="KW-0732">Signal</keyword>
<evidence type="ECO:0000256" key="2">
    <source>
        <dbReference type="ARBA" id="ARBA00022737"/>
    </source>
</evidence>
<evidence type="ECO:0000313" key="7">
    <source>
        <dbReference type="Proteomes" id="UP001163046"/>
    </source>
</evidence>
<dbReference type="Gene3D" id="2.60.40.10">
    <property type="entry name" value="Immunoglobulins"/>
    <property type="match status" value="1"/>
</dbReference>
<feature type="domain" description="Ig-like" evidence="5">
    <location>
        <begin position="5"/>
        <end position="103"/>
    </location>
</feature>
<dbReference type="PANTHER" id="PTHR12231:SF253">
    <property type="entry name" value="DPR-INTERACTING PROTEIN ETA, ISOFORM B-RELATED"/>
    <property type="match status" value="1"/>
</dbReference>
<dbReference type="Pfam" id="PF07679">
    <property type="entry name" value="I-set"/>
    <property type="match status" value="1"/>
</dbReference>
<evidence type="ECO:0000313" key="6">
    <source>
        <dbReference type="EMBL" id="KAJ7369757.1"/>
    </source>
</evidence>
<dbReference type="PROSITE" id="PS50835">
    <property type="entry name" value="IG_LIKE"/>
    <property type="match status" value="1"/>
</dbReference>
<comment type="caution">
    <text evidence="6">The sequence shown here is derived from an EMBL/GenBank/DDBJ whole genome shotgun (WGS) entry which is preliminary data.</text>
</comment>
<proteinExistence type="predicted"/>
<dbReference type="GO" id="GO:0043005">
    <property type="term" value="C:neuron projection"/>
    <property type="evidence" value="ECO:0007669"/>
    <property type="project" value="TreeGrafter"/>
</dbReference>
<evidence type="ECO:0000259" key="5">
    <source>
        <dbReference type="PROSITE" id="PS50835"/>
    </source>
</evidence>
<dbReference type="SMART" id="SM00409">
    <property type="entry name" value="IG"/>
    <property type="match status" value="1"/>
</dbReference>
<name>A0A9W9YUN6_9CNID</name>
<dbReference type="InterPro" id="IPR003598">
    <property type="entry name" value="Ig_sub2"/>
</dbReference>
<dbReference type="InterPro" id="IPR013098">
    <property type="entry name" value="Ig_I-set"/>
</dbReference>
<dbReference type="SMART" id="SM00408">
    <property type="entry name" value="IGc2"/>
    <property type="match status" value="1"/>
</dbReference>
<dbReference type="PANTHER" id="PTHR12231">
    <property type="entry name" value="CTX-RELATED TYPE I TRANSMEMBRANE PROTEIN"/>
    <property type="match status" value="1"/>
</dbReference>
<dbReference type="InterPro" id="IPR003599">
    <property type="entry name" value="Ig_sub"/>
</dbReference>
<reference evidence="6" key="1">
    <citation type="submission" date="2023-01" db="EMBL/GenBank/DDBJ databases">
        <title>Genome assembly of the deep-sea coral Lophelia pertusa.</title>
        <authorList>
            <person name="Herrera S."/>
            <person name="Cordes E."/>
        </authorList>
    </citation>
    <scope>NUCLEOTIDE SEQUENCE</scope>
    <source>
        <strain evidence="6">USNM1676648</strain>
        <tissue evidence="6">Polyp</tissue>
    </source>
</reference>
<accession>A0A9W9YUN6</accession>
<gene>
    <name evidence="6" type="ORF">OS493_036649</name>
</gene>
<sequence length="188" mass="21158">MGARPSIYYVDPATEVGTEKSLTLTCHAHGLPNPTFTWITPDGHNVNATTPFPDINYNENIRGKKLQQDGSLLIFNTRVEYQGSYTCVASNVMGKDEKKVNVTVREDLVEVDAAITIEDEIFDEDLENKASERYQQMEEQVKPETRAAHLQDWPISAGKPIPAQRICTTIHWTGGETVLIRTKKQIVR</sequence>
<dbReference type="SUPFAM" id="SSF48726">
    <property type="entry name" value="Immunoglobulin"/>
    <property type="match status" value="1"/>
</dbReference>
<dbReference type="InterPro" id="IPR007110">
    <property type="entry name" value="Ig-like_dom"/>
</dbReference>
<keyword evidence="2" id="KW-0677">Repeat</keyword>
<evidence type="ECO:0000256" key="4">
    <source>
        <dbReference type="ARBA" id="ARBA00023319"/>
    </source>
</evidence>
<dbReference type="OrthoDB" id="5973910at2759"/>
<evidence type="ECO:0000256" key="1">
    <source>
        <dbReference type="ARBA" id="ARBA00022729"/>
    </source>
</evidence>
<dbReference type="InterPro" id="IPR036179">
    <property type="entry name" value="Ig-like_dom_sf"/>
</dbReference>
<dbReference type="InterPro" id="IPR013783">
    <property type="entry name" value="Ig-like_fold"/>
</dbReference>
<protein>
    <recommendedName>
        <fullName evidence="5">Ig-like domain-containing protein</fullName>
    </recommendedName>
</protein>
<dbReference type="Proteomes" id="UP001163046">
    <property type="component" value="Unassembled WGS sequence"/>
</dbReference>
<keyword evidence="7" id="KW-1185">Reference proteome</keyword>
<organism evidence="6 7">
    <name type="scientific">Desmophyllum pertusum</name>
    <dbReference type="NCBI Taxonomy" id="174260"/>
    <lineage>
        <taxon>Eukaryota</taxon>
        <taxon>Metazoa</taxon>
        <taxon>Cnidaria</taxon>
        <taxon>Anthozoa</taxon>
        <taxon>Hexacorallia</taxon>
        <taxon>Scleractinia</taxon>
        <taxon>Caryophylliina</taxon>
        <taxon>Caryophylliidae</taxon>
        <taxon>Desmophyllum</taxon>
    </lineage>
</organism>
<dbReference type="EMBL" id="MU826888">
    <property type="protein sequence ID" value="KAJ7369757.1"/>
    <property type="molecule type" value="Genomic_DNA"/>
</dbReference>
<dbReference type="InterPro" id="IPR051170">
    <property type="entry name" value="Neural/epithelial_adhesion"/>
</dbReference>